<dbReference type="EMBL" id="MNCJ02000327">
    <property type="protein sequence ID" value="KAF5778264.1"/>
    <property type="molecule type" value="Genomic_DNA"/>
</dbReference>
<dbReference type="Proteomes" id="UP000215914">
    <property type="component" value="Unassembled WGS sequence"/>
</dbReference>
<reference evidence="1" key="1">
    <citation type="journal article" date="2017" name="Nature">
        <title>The sunflower genome provides insights into oil metabolism, flowering and Asterid evolution.</title>
        <authorList>
            <person name="Badouin H."/>
            <person name="Gouzy J."/>
            <person name="Grassa C.J."/>
            <person name="Murat F."/>
            <person name="Staton S.E."/>
            <person name="Cottret L."/>
            <person name="Lelandais-Briere C."/>
            <person name="Owens G.L."/>
            <person name="Carrere S."/>
            <person name="Mayjonade B."/>
            <person name="Legrand L."/>
            <person name="Gill N."/>
            <person name="Kane N.C."/>
            <person name="Bowers J.E."/>
            <person name="Hubner S."/>
            <person name="Bellec A."/>
            <person name="Berard A."/>
            <person name="Berges H."/>
            <person name="Blanchet N."/>
            <person name="Boniface M.C."/>
            <person name="Brunel D."/>
            <person name="Catrice O."/>
            <person name="Chaidir N."/>
            <person name="Claudel C."/>
            <person name="Donnadieu C."/>
            <person name="Faraut T."/>
            <person name="Fievet G."/>
            <person name="Helmstetter N."/>
            <person name="King M."/>
            <person name="Knapp S.J."/>
            <person name="Lai Z."/>
            <person name="Le Paslier M.C."/>
            <person name="Lippi Y."/>
            <person name="Lorenzon L."/>
            <person name="Mandel J.R."/>
            <person name="Marage G."/>
            <person name="Marchand G."/>
            <person name="Marquand E."/>
            <person name="Bret-Mestries E."/>
            <person name="Morien E."/>
            <person name="Nambeesan S."/>
            <person name="Nguyen T."/>
            <person name="Pegot-Espagnet P."/>
            <person name="Pouilly N."/>
            <person name="Raftis F."/>
            <person name="Sallet E."/>
            <person name="Schiex T."/>
            <person name="Thomas J."/>
            <person name="Vandecasteele C."/>
            <person name="Vares D."/>
            <person name="Vear F."/>
            <person name="Vautrin S."/>
            <person name="Crespi M."/>
            <person name="Mangin B."/>
            <person name="Burke J.M."/>
            <person name="Salse J."/>
            <person name="Munos S."/>
            <person name="Vincourt P."/>
            <person name="Rieseberg L.H."/>
            <person name="Langlade N.B."/>
        </authorList>
    </citation>
    <scope>NUCLEOTIDE SEQUENCE</scope>
    <source>
        <tissue evidence="1">Leaves</tissue>
    </source>
</reference>
<name>A0A9K3MW95_HELAN</name>
<gene>
    <name evidence="1" type="ORF">HanXRQr2_Chr12g0545471</name>
</gene>
<keyword evidence="2" id="KW-1185">Reference proteome</keyword>
<evidence type="ECO:0000313" key="1">
    <source>
        <dbReference type="EMBL" id="KAF5778264.1"/>
    </source>
</evidence>
<protein>
    <submittedName>
        <fullName evidence="1">Uncharacterized protein</fullName>
    </submittedName>
</protein>
<proteinExistence type="predicted"/>
<reference evidence="1" key="2">
    <citation type="submission" date="2020-06" db="EMBL/GenBank/DDBJ databases">
        <title>Helianthus annuus Genome sequencing and assembly Release 2.</title>
        <authorList>
            <person name="Gouzy J."/>
            <person name="Langlade N."/>
            <person name="Munos S."/>
        </authorList>
    </citation>
    <scope>NUCLEOTIDE SEQUENCE</scope>
    <source>
        <tissue evidence="1">Leaves</tissue>
    </source>
</reference>
<sequence length="60" mass="6931">MKYVFSFSAKVFASSVVTARKWRKSDLFPTSIITMFESLWSLSSFSHLSTFSKVTWRVVS</sequence>
<accession>A0A9K3MW95</accession>
<dbReference type="AlphaFoldDB" id="A0A9K3MW95"/>
<evidence type="ECO:0000313" key="2">
    <source>
        <dbReference type="Proteomes" id="UP000215914"/>
    </source>
</evidence>
<dbReference type="Gramene" id="mRNA:HanXRQr2_Chr12g0545471">
    <property type="protein sequence ID" value="CDS:HanXRQr2_Chr12g0545471.1"/>
    <property type="gene ID" value="HanXRQr2_Chr12g0545471"/>
</dbReference>
<organism evidence="1 2">
    <name type="scientific">Helianthus annuus</name>
    <name type="common">Common sunflower</name>
    <dbReference type="NCBI Taxonomy" id="4232"/>
    <lineage>
        <taxon>Eukaryota</taxon>
        <taxon>Viridiplantae</taxon>
        <taxon>Streptophyta</taxon>
        <taxon>Embryophyta</taxon>
        <taxon>Tracheophyta</taxon>
        <taxon>Spermatophyta</taxon>
        <taxon>Magnoliopsida</taxon>
        <taxon>eudicotyledons</taxon>
        <taxon>Gunneridae</taxon>
        <taxon>Pentapetalae</taxon>
        <taxon>asterids</taxon>
        <taxon>campanulids</taxon>
        <taxon>Asterales</taxon>
        <taxon>Asteraceae</taxon>
        <taxon>Asteroideae</taxon>
        <taxon>Heliantheae alliance</taxon>
        <taxon>Heliantheae</taxon>
        <taxon>Helianthus</taxon>
    </lineage>
</organism>
<comment type="caution">
    <text evidence="1">The sequence shown here is derived from an EMBL/GenBank/DDBJ whole genome shotgun (WGS) entry which is preliminary data.</text>
</comment>